<comment type="caution">
    <text evidence="2">The sequence shown here is derived from an EMBL/GenBank/DDBJ whole genome shotgun (WGS) entry which is preliminary data.</text>
</comment>
<sequence>MTGSTRVLTEWAERTRGFPENRFIQEWKAQGKKVIGWVCIYVPEEIIYAAGMLPYRVSGDNEELELKQAESFLYVNTCSFARTGFQLALEGRYDFLDGLVVGETCDGARRLYDVWHRNRPLPFMHVYGIPRKFIDRSIRIYRTDLEELKGQLEHFAGREISSEDLRQAIQVYNRGRRLLRQLYELRKMSPPLLSGAEALEVVKAAMRTPRDAYNLLLERLLAEISAENNQSQSSTQIRLMVLGSILNNSHFLRGIEEVGASVVIDELCTGTRYFWGEVDETLDPMEALARYYLNRPPCARFQPYDRRFEHILQMIEEFQVHGVISEIVRYCVPYGHDKPFIKQLLSQRDIPLLELDLEYGLGQSGQVRTRVEAFIEMLKIRHGIG</sequence>
<protein>
    <submittedName>
        <fullName evidence="2">2-hydroxyacyl-CoA dehydratase</fullName>
    </submittedName>
</protein>
<comment type="similarity">
    <text evidence="1">Belongs to the FldB/FldC dehydratase alpha/beta subunit family.</text>
</comment>
<dbReference type="Proteomes" id="UP000769766">
    <property type="component" value="Unassembled WGS sequence"/>
</dbReference>
<evidence type="ECO:0000313" key="2">
    <source>
        <dbReference type="EMBL" id="MBI2877349.1"/>
    </source>
</evidence>
<dbReference type="EMBL" id="JACPRF010000330">
    <property type="protein sequence ID" value="MBI2877349.1"/>
    <property type="molecule type" value="Genomic_DNA"/>
</dbReference>
<dbReference type="Gene3D" id="1.20.1270.370">
    <property type="match status" value="1"/>
</dbReference>
<dbReference type="Gene3D" id="3.40.50.11890">
    <property type="match status" value="1"/>
</dbReference>
<evidence type="ECO:0000256" key="1">
    <source>
        <dbReference type="ARBA" id="ARBA00005806"/>
    </source>
</evidence>
<dbReference type="PANTHER" id="PTHR30548:SF1">
    <property type="entry name" value="DEHYDRATASE SUBUNIT MJ0007-RELATED"/>
    <property type="match status" value="1"/>
</dbReference>
<dbReference type="PANTHER" id="PTHR30548">
    <property type="entry name" value="2-HYDROXYGLUTARYL-COA DEHYDRATASE, D-COMPONENT-RELATED"/>
    <property type="match status" value="1"/>
</dbReference>
<dbReference type="Pfam" id="PF06050">
    <property type="entry name" value="HGD-D"/>
    <property type="match status" value="1"/>
</dbReference>
<dbReference type="AlphaFoldDB" id="A0A932FZC9"/>
<accession>A0A932FZC9</accession>
<evidence type="ECO:0000313" key="3">
    <source>
        <dbReference type="Proteomes" id="UP000769766"/>
    </source>
</evidence>
<gene>
    <name evidence="2" type="ORF">HYY20_10750</name>
</gene>
<dbReference type="InterPro" id="IPR010327">
    <property type="entry name" value="FldB/FldC_alpha/beta"/>
</dbReference>
<dbReference type="Gene3D" id="3.40.50.11900">
    <property type="match status" value="1"/>
</dbReference>
<proteinExistence type="inferred from homology"/>
<name>A0A932FZC9_UNCTE</name>
<organism evidence="2 3">
    <name type="scientific">Tectimicrobiota bacterium</name>
    <dbReference type="NCBI Taxonomy" id="2528274"/>
    <lineage>
        <taxon>Bacteria</taxon>
        <taxon>Pseudomonadati</taxon>
        <taxon>Nitrospinota/Tectimicrobiota group</taxon>
        <taxon>Candidatus Tectimicrobiota</taxon>
    </lineage>
</organism>
<reference evidence="2" key="1">
    <citation type="submission" date="2020-07" db="EMBL/GenBank/DDBJ databases">
        <title>Huge and variable diversity of episymbiotic CPR bacteria and DPANN archaea in groundwater ecosystems.</title>
        <authorList>
            <person name="He C.Y."/>
            <person name="Keren R."/>
            <person name="Whittaker M."/>
            <person name="Farag I.F."/>
            <person name="Doudna J."/>
            <person name="Cate J.H.D."/>
            <person name="Banfield J.F."/>
        </authorList>
    </citation>
    <scope>NUCLEOTIDE SEQUENCE</scope>
    <source>
        <strain evidence="2">NC_groundwater_672_Ag_B-0.1um_62_36</strain>
    </source>
</reference>